<dbReference type="SMART" id="SM00858">
    <property type="entry name" value="SAF"/>
    <property type="match status" value="1"/>
</dbReference>
<accession>A0A848EDZ7</accession>
<sequence>MRRRSILALAGLALPARAQGLPPAPRPVVMAEEATLRLGDIFENAGRLEGLAIGAAPPPGRRMVLDASNLAAIARRHGLAWRPLSGEERSIVERPGRPVPREEVEALLRAEITRLGADSEAELELPGFAPPVVPVAALPEIAIETPSYDGATRRFAATLAVAAEGMATQRTRITGRAVPTVPVVLAARRITVGEAVRPGDVEERRLRAERVRPGTAQRAEEVIGKQMRRPIGADLPFMLVDLIAATVVAKNQPVVMVLEAPGIALTAQGRALDAAALGERLPVMNLMSRSVVEAIAIGPGRVRVTPGAMPMTPGRRG</sequence>
<reference evidence="6 7" key="1">
    <citation type="submission" date="2020-03" db="EMBL/GenBank/DDBJ databases">
        <authorList>
            <person name="Sun Q."/>
        </authorList>
    </citation>
    <scope>NUCLEOTIDE SEQUENCE [LARGE SCALE GENOMIC DNA]</scope>
    <source>
        <strain evidence="6 7">JC162</strain>
    </source>
</reference>
<dbReference type="EMBL" id="JABBKX010000003">
    <property type="protein sequence ID" value="NMJ41727.1"/>
    <property type="molecule type" value="Genomic_DNA"/>
</dbReference>
<feature type="chain" id="PRO_5032909835" evidence="4">
    <location>
        <begin position="19"/>
        <end position="317"/>
    </location>
</feature>
<keyword evidence="3" id="KW-0574">Periplasm</keyword>
<dbReference type="Gene3D" id="2.30.30.760">
    <property type="match status" value="1"/>
</dbReference>
<dbReference type="InterPro" id="IPR017585">
    <property type="entry name" value="SAF_FlgA"/>
</dbReference>
<dbReference type="GO" id="GO:0044780">
    <property type="term" value="P:bacterial-type flagellum assembly"/>
    <property type="evidence" value="ECO:0007669"/>
    <property type="project" value="InterPro"/>
</dbReference>
<evidence type="ECO:0000313" key="6">
    <source>
        <dbReference type="EMBL" id="NMJ41727.1"/>
    </source>
</evidence>
<dbReference type="Proteomes" id="UP000548582">
    <property type="component" value="Unassembled WGS sequence"/>
</dbReference>
<evidence type="ECO:0000256" key="2">
    <source>
        <dbReference type="ARBA" id="ARBA00022729"/>
    </source>
</evidence>
<dbReference type="Pfam" id="PF13144">
    <property type="entry name" value="ChapFlgA"/>
    <property type="match status" value="1"/>
</dbReference>
<evidence type="ECO:0000313" key="7">
    <source>
        <dbReference type="Proteomes" id="UP000548582"/>
    </source>
</evidence>
<dbReference type="PANTHER" id="PTHR36307:SF1">
    <property type="entry name" value="FLAGELLA BASAL BODY P-RING FORMATION PROTEIN FLGA"/>
    <property type="match status" value="1"/>
</dbReference>
<dbReference type="RefSeq" id="WP_170053976.1">
    <property type="nucleotide sequence ID" value="NZ_JABBKX010000003.1"/>
</dbReference>
<dbReference type="GO" id="GO:0042597">
    <property type="term" value="C:periplasmic space"/>
    <property type="evidence" value="ECO:0007669"/>
    <property type="project" value="UniProtKB-SubCell"/>
</dbReference>
<comment type="caution">
    <text evidence="6">The sequence shown here is derived from an EMBL/GenBank/DDBJ whole genome shotgun (WGS) entry which is preliminary data.</text>
</comment>
<proteinExistence type="predicted"/>
<feature type="domain" description="SAF" evidence="5">
    <location>
        <begin position="181"/>
        <end position="243"/>
    </location>
</feature>
<dbReference type="CDD" id="cd11614">
    <property type="entry name" value="SAF_CpaB_FlgA_like"/>
    <property type="match status" value="1"/>
</dbReference>
<protein>
    <submittedName>
        <fullName evidence="6">Flagellar basal body P-ring formation protein FlgA</fullName>
    </submittedName>
</protein>
<gene>
    <name evidence="6" type="primary">flgA</name>
    <name evidence="6" type="ORF">GWK16_10775</name>
</gene>
<evidence type="ECO:0000256" key="4">
    <source>
        <dbReference type="SAM" id="SignalP"/>
    </source>
</evidence>
<dbReference type="AlphaFoldDB" id="A0A848EDZ7"/>
<comment type="subcellular location">
    <subcellularLocation>
        <location evidence="1">Periplasm</location>
    </subcellularLocation>
</comment>
<keyword evidence="6" id="KW-0969">Cilium</keyword>
<evidence type="ECO:0000259" key="5">
    <source>
        <dbReference type="SMART" id="SM00858"/>
    </source>
</evidence>
<dbReference type="NCBIfam" id="TIGR03170">
    <property type="entry name" value="flgA_cterm"/>
    <property type="match status" value="1"/>
</dbReference>
<keyword evidence="6" id="KW-0966">Cell projection</keyword>
<evidence type="ECO:0000256" key="3">
    <source>
        <dbReference type="ARBA" id="ARBA00022764"/>
    </source>
</evidence>
<evidence type="ECO:0000256" key="1">
    <source>
        <dbReference type="ARBA" id="ARBA00004418"/>
    </source>
</evidence>
<feature type="signal peptide" evidence="4">
    <location>
        <begin position="1"/>
        <end position="18"/>
    </location>
</feature>
<keyword evidence="7" id="KW-1185">Reference proteome</keyword>
<dbReference type="PANTHER" id="PTHR36307">
    <property type="entry name" value="FLAGELLA BASAL BODY P-RING FORMATION PROTEIN FLGA"/>
    <property type="match status" value="1"/>
</dbReference>
<keyword evidence="2 4" id="KW-0732">Signal</keyword>
<organism evidence="6 7">
    <name type="scientific">Neoroseomonas marina</name>
    <dbReference type="NCBI Taxonomy" id="1232220"/>
    <lineage>
        <taxon>Bacteria</taxon>
        <taxon>Pseudomonadati</taxon>
        <taxon>Pseudomonadota</taxon>
        <taxon>Alphaproteobacteria</taxon>
        <taxon>Acetobacterales</taxon>
        <taxon>Acetobacteraceae</taxon>
        <taxon>Neoroseomonas</taxon>
    </lineage>
</organism>
<name>A0A848EDZ7_9PROT</name>
<dbReference type="InterPro" id="IPR039246">
    <property type="entry name" value="Flagellar_FlgA"/>
</dbReference>
<keyword evidence="6" id="KW-0282">Flagellum</keyword>
<dbReference type="Gene3D" id="3.90.1210.10">
    <property type="entry name" value="Antifreeze-like/N-acetylneuraminic acid synthase C-terminal domain"/>
    <property type="match status" value="1"/>
</dbReference>
<dbReference type="InterPro" id="IPR013974">
    <property type="entry name" value="SAF"/>
</dbReference>